<accession>A0A644WQD5</accession>
<dbReference type="AlphaFoldDB" id="A0A644WQD5"/>
<name>A0A644WQD5_9ZZZZ</name>
<gene>
    <name evidence="1" type="ORF">SDC9_52194</name>
</gene>
<evidence type="ECO:0000313" key="1">
    <source>
        <dbReference type="EMBL" id="MPM05899.1"/>
    </source>
</evidence>
<comment type="caution">
    <text evidence="1">The sequence shown here is derived from an EMBL/GenBank/DDBJ whole genome shotgun (WGS) entry which is preliminary data.</text>
</comment>
<protein>
    <submittedName>
        <fullName evidence="1">Uncharacterized protein</fullName>
    </submittedName>
</protein>
<reference evidence="1" key="1">
    <citation type="submission" date="2019-08" db="EMBL/GenBank/DDBJ databases">
        <authorList>
            <person name="Kucharzyk K."/>
            <person name="Murdoch R.W."/>
            <person name="Higgins S."/>
            <person name="Loffler F."/>
        </authorList>
    </citation>
    <scope>NUCLEOTIDE SEQUENCE</scope>
</reference>
<proteinExistence type="predicted"/>
<organism evidence="1">
    <name type="scientific">bioreactor metagenome</name>
    <dbReference type="NCBI Taxonomy" id="1076179"/>
    <lineage>
        <taxon>unclassified sequences</taxon>
        <taxon>metagenomes</taxon>
        <taxon>ecological metagenomes</taxon>
    </lineage>
</organism>
<dbReference type="EMBL" id="VSSQ01001176">
    <property type="protein sequence ID" value="MPM05899.1"/>
    <property type="molecule type" value="Genomic_DNA"/>
</dbReference>
<sequence>MVLNNIIITQCNSLYQLSTPQGIPIAQIYMPPDGAFMADAMTLKYLTKALGMRWGVPADGKKNGMGV</sequence>